<dbReference type="EMBL" id="JACBYR010000001">
    <property type="protein sequence ID" value="NYE83451.1"/>
    <property type="molecule type" value="Genomic_DNA"/>
</dbReference>
<keyword evidence="1" id="KW-1003">Cell membrane</keyword>
<evidence type="ECO:0000313" key="8">
    <source>
        <dbReference type="Proteomes" id="UP000542125"/>
    </source>
</evidence>
<feature type="transmembrane region" description="Helical" evidence="5">
    <location>
        <begin position="324"/>
        <end position="347"/>
    </location>
</feature>
<feature type="transmembrane region" description="Helical" evidence="5">
    <location>
        <begin position="56"/>
        <end position="73"/>
    </location>
</feature>
<evidence type="ECO:0000256" key="1">
    <source>
        <dbReference type="ARBA" id="ARBA00022475"/>
    </source>
</evidence>
<dbReference type="Gene3D" id="3.40.50.410">
    <property type="entry name" value="von Willebrand factor, type A domain"/>
    <property type="match status" value="1"/>
</dbReference>
<evidence type="ECO:0000313" key="7">
    <source>
        <dbReference type="EMBL" id="NYE83451.1"/>
    </source>
</evidence>
<dbReference type="PROSITE" id="PS50234">
    <property type="entry name" value="VWFA"/>
    <property type="match status" value="1"/>
</dbReference>
<dbReference type="SUPFAM" id="SSF53300">
    <property type="entry name" value="vWA-like"/>
    <property type="match status" value="1"/>
</dbReference>
<proteinExistence type="predicted"/>
<dbReference type="PANTHER" id="PTHR22550">
    <property type="entry name" value="SPORE GERMINATION PROTEIN"/>
    <property type="match status" value="1"/>
</dbReference>
<evidence type="ECO:0000256" key="3">
    <source>
        <dbReference type="ARBA" id="ARBA00022989"/>
    </source>
</evidence>
<evidence type="ECO:0000256" key="5">
    <source>
        <dbReference type="SAM" id="Phobius"/>
    </source>
</evidence>
<comment type="caution">
    <text evidence="7">The sequence shown here is derived from an EMBL/GenBank/DDBJ whole genome shotgun (WGS) entry which is preliminary data.</text>
</comment>
<protein>
    <submittedName>
        <fullName evidence="7">Ca-activated chloride channel family protein</fullName>
    </submittedName>
</protein>
<evidence type="ECO:0000256" key="2">
    <source>
        <dbReference type="ARBA" id="ARBA00022692"/>
    </source>
</evidence>
<dbReference type="Proteomes" id="UP000542125">
    <property type="component" value="Unassembled WGS sequence"/>
</dbReference>
<evidence type="ECO:0000259" key="6">
    <source>
        <dbReference type="PROSITE" id="PS50234"/>
    </source>
</evidence>
<reference evidence="7 8" key="1">
    <citation type="submission" date="2020-07" db="EMBL/GenBank/DDBJ databases">
        <title>Genomic Encyclopedia of Type Strains, Phase IV (KMG-V): Genome sequencing to study the core and pangenomes of soil and plant-associated prokaryotes.</title>
        <authorList>
            <person name="Whitman W."/>
        </authorList>
    </citation>
    <scope>NUCLEOTIDE SEQUENCE [LARGE SCALE GENOMIC DNA]</scope>
    <source>
        <strain evidence="7 8">SAS40</strain>
    </source>
</reference>
<organism evidence="7 8">
    <name type="scientific">Pigmentiphaga litoralis</name>
    <dbReference type="NCBI Taxonomy" id="516702"/>
    <lineage>
        <taxon>Bacteria</taxon>
        <taxon>Pseudomonadati</taxon>
        <taxon>Pseudomonadota</taxon>
        <taxon>Betaproteobacteria</taxon>
        <taxon>Burkholderiales</taxon>
        <taxon>Alcaligenaceae</taxon>
        <taxon>Pigmentiphaga</taxon>
    </lineage>
</organism>
<accession>A0A7Y9IUU4</accession>
<name>A0A7Y9IUU4_9BURK</name>
<keyword evidence="2 5" id="KW-0812">Transmembrane</keyword>
<dbReference type="Pfam" id="PF07584">
    <property type="entry name" value="BatA"/>
    <property type="match status" value="1"/>
</dbReference>
<dbReference type="AlphaFoldDB" id="A0A7Y9IUU4"/>
<dbReference type="InterPro" id="IPR002035">
    <property type="entry name" value="VWF_A"/>
</dbReference>
<keyword evidence="4 5" id="KW-0472">Membrane</keyword>
<sequence>MRFLWPDLLWSLLLVPLLVAAYIAVLRRRKKAVLRYSSMLLVRDALGPAQRFRRHIPPLLFLLAMISALFAAARPSATVVLPAEYLTLVLAMDVSRSMQASDVEPTRMFAAQGAAKQFIDELPSSVRLGIVSFAGTAAVVQTPTESRPDMIAAIERFQLQRGTATGSGLILALAMLFPQDGIDLESEVFRSNSRYGSRALPPAGAKPEAPVQKRAPVMPASYTGGAIILLSDGRRTTGPDPLDAAKMAAERGVRVYTVGFGTNQGAMIGDEGWSFYARLDEPTLKAVAQMTGGEYFQASSAADLRKIYEGLNLKFSMEKRETEISALFAAMAALLTVLAAGLSVLWFRRQ</sequence>
<dbReference type="InterPro" id="IPR036465">
    <property type="entry name" value="vWFA_dom_sf"/>
</dbReference>
<dbReference type="InterPro" id="IPR024163">
    <property type="entry name" value="Aerotolerance_reg_N"/>
</dbReference>
<feature type="domain" description="VWFA" evidence="6">
    <location>
        <begin position="87"/>
        <end position="311"/>
    </location>
</feature>
<evidence type="ECO:0000256" key="4">
    <source>
        <dbReference type="ARBA" id="ARBA00023136"/>
    </source>
</evidence>
<dbReference type="InterPro" id="IPR050768">
    <property type="entry name" value="UPF0353/GerABKA_families"/>
</dbReference>
<gene>
    <name evidence="7" type="ORF">FHW18_002722</name>
</gene>
<dbReference type="Pfam" id="PF13519">
    <property type="entry name" value="VWA_2"/>
    <property type="match status" value="1"/>
</dbReference>
<dbReference type="PANTHER" id="PTHR22550:SF5">
    <property type="entry name" value="LEUCINE ZIPPER PROTEIN 4"/>
    <property type="match status" value="1"/>
</dbReference>
<dbReference type="RefSeq" id="WP_179587116.1">
    <property type="nucleotide sequence ID" value="NZ_JACBYR010000001.1"/>
</dbReference>
<keyword evidence="8" id="KW-1185">Reference proteome</keyword>
<dbReference type="SMART" id="SM00327">
    <property type="entry name" value="VWA"/>
    <property type="match status" value="1"/>
</dbReference>
<keyword evidence="3 5" id="KW-1133">Transmembrane helix</keyword>
<feature type="transmembrane region" description="Helical" evidence="5">
    <location>
        <begin position="6"/>
        <end position="26"/>
    </location>
</feature>